<evidence type="ECO:0000313" key="3">
    <source>
        <dbReference type="Proteomes" id="UP000011599"/>
    </source>
</evidence>
<dbReference type="OrthoDB" id="191191at2157"/>
<dbReference type="InterPro" id="IPR058595">
    <property type="entry name" value="Avidin-like"/>
</dbReference>
<dbReference type="EMBL" id="AOHW01000030">
    <property type="protein sequence ID" value="ELY40776.1"/>
    <property type="molecule type" value="Genomic_DNA"/>
</dbReference>
<comment type="caution">
    <text evidence="2">The sequence shown here is derived from an EMBL/GenBank/DDBJ whole genome shotgun (WGS) entry which is preliminary data.</text>
</comment>
<gene>
    <name evidence="2" type="ORF">C496_10726</name>
</gene>
<sequence>MGDETNDSRAIRSIRSIRDFVNCPGREWPTLVETVAYRWETSSSAIEADTPNPEVEVVDRNCYSLARVRECMADELSLDGRTLVGVANDDAGEVSAETTFQFEQEGKRVYAAYSGGDIVDGHLVGTFDGTQWDVRYVQLNEDGETATGHSVGTVERLGDGRLRVEDEWEWESKPGTGESVLEEVDR</sequence>
<dbReference type="PATRIC" id="fig|1114856.3.peg.2234"/>
<dbReference type="Proteomes" id="UP000011599">
    <property type="component" value="Unassembled WGS sequence"/>
</dbReference>
<dbReference type="AlphaFoldDB" id="L9VUR8"/>
<accession>L9VUR8</accession>
<organism evidence="2 3">
    <name type="scientific">Natronorubrum tibetense GA33</name>
    <dbReference type="NCBI Taxonomy" id="1114856"/>
    <lineage>
        <taxon>Archaea</taxon>
        <taxon>Methanobacteriati</taxon>
        <taxon>Methanobacteriota</taxon>
        <taxon>Stenosarchaea group</taxon>
        <taxon>Halobacteria</taxon>
        <taxon>Halobacteriales</taxon>
        <taxon>Natrialbaceae</taxon>
        <taxon>Natronorubrum</taxon>
    </lineage>
</organism>
<proteinExistence type="predicted"/>
<name>L9VUR8_9EURY</name>
<feature type="region of interest" description="Disordered" evidence="1">
    <location>
        <begin position="167"/>
        <end position="186"/>
    </location>
</feature>
<dbReference type="Pfam" id="PF26421">
    <property type="entry name" value="Avidin_like"/>
    <property type="match status" value="1"/>
</dbReference>
<evidence type="ECO:0000256" key="1">
    <source>
        <dbReference type="SAM" id="MobiDB-lite"/>
    </source>
</evidence>
<dbReference type="eggNOG" id="arCOG13571">
    <property type="taxonomic scope" value="Archaea"/>
</dbReference>
<keyword evidence="3" id="KW-1185">Reference proteome</keyword>
<evidence type="ECO:0000313" key="2">
    <source>
        <dbReference type="EMBL" id="ELY40776.1"/>
    </source>
</evidence>
<protein>
    <submittedName>
        <fullName evidence="2">Uncharacterized protein</fullName>
    </submittedName>
</protein>
<reference evidence="2 3" key="1">
    <citation type="journal article" date="2014" name="PLoS Genet.">
        <title>Phylogenetically driven sequencing of extremely halophilic archaea reveals strategies for static and dynamic osmo-response.</title>
        <authorList>
            <person name="Becker E.A."/>
            <person name="Seitzer P.M."/>
            <person name="Tritt A."/>
            <person name="Larsen D."/>
            <person name="Krusor M."/>
            <person name="Yao A.I."/>
            <person name="Wu D."/>
            <person name="Madern D."/>
            <person name="Eisen J.A."/>
            <person name="Darling A.E."/>
            <person name="Facciotti M.T."/>
        </authorList>
    </citation>
    <scope>NUCLEOTIDE SEQUENCE [LARGE SCALE GENOMIC DNA]</scope>
    <source>
        <strain evidence="2 3">GA33</strain>
    </source>
</reference>